<protein>
    <submittedName>
        <fullName evidence="1">Uncharacterized protein</fullName>
    </submittedName>
</protein>
<sequence length="223" mass="24919">MPSASAIYDLLADTAWVDRQRITHMRLTAHTYQNLRVFSNFVRRTGATFRTLYLRANMDWDIPETPLVASHPISLAPCAALESLVLCFRCSSDSAHAQVYMVPSMLRAYTRLFFEHRGALPALAHVRMDAGSDPFISLAQDRDHGEDGTQNTHVGPGMQGDPQLWTNLENALLGLPALERVEFGFDEILCSDRDAGAIKEALESALDRRLPRLQQQGTVRVLI</sequence>
<gene>
    <name evidence="1" type="ORF">BD310DRAFT_947332</name>
</gene>
<accession>A0A4Q9Q093</accession>
<proteinExistence type="predicted"/>
<dbReference type="Proteomes" id="UP000292082">
    <property type="component" value="Unassembled WGS sequence"/>
</dbReference>
<evidence type="ECO:0000313" key="2">
    <source>
        <dbReference type="Proteomes" id="UP000292082"/>
    </source>
</evidence>
<organism evidence="1 2">
    <name type="scientific">Dichomitus squalens</name>
    <dbReference type="NCBI Taxonomy" id="114155"/>
    <lineage>
        <taxon>Eukaryota</taxon>
        <taxon>Fungi</taxon>
        <taxon>Dikarya</taxon>
        <taxon>Basidiomycota</taxon>
        <taxon>Agaricomycotina</taxon>
        <taxon>Agaricomycetes</taxon>
        <taxon>Polyporales</taxon>
        <taxon>Polyporaceae</taxon>
        <taxon>Dichomitus</taxon>
    </lineage>
</organism>
<keyword evidence="2" id="KW-1185">Reference proteome</keyword>
<dbReference type="AlphaFoldDB" id="A0A4Q9Q093"/>
<reference evidence="1 2" key="1">
    <citation type="submission" date="2019-01" db="EMBL/GenBank/DDBJ databases">
        <title>Draft genome sequences of three monokaryotic isolates of the white-rot basidiomycete fungus Dichomitus squalens.</title>
        <authorList>
            <consortium name="DOE Joint Genome Institute"/>
            <person name="Lopez S.C."/>
            <person name="Andreopoulos B."/>
            <person name="Pangilinan J."/>
            <person name="Lipzen A."/>
            <person name="Riley R."/>
            <person name="Ahrendt S."/>
            <person name="Ng V."/>
            <person name="Barry K."/>
            <person name="Daum C."/>
            <person name="Grigoriev I.V."/>
            <person name="Hilden K.S."/>
            <person name="Makela M.R."/>
            <person name="de Vries R.P."/>
        </authorList>
    </citation>
    <scope>NUCLEOTIDE SEQUENCE [LARGE SCALE GENOMIC DNA]</scope>
    <source>
        <strain evidence="1 2">CBS 464.89</strain>
    </source>
</reference>
<dbReference type="EMBL" id="ML145105">
    <property type="protein sequence ID" value="TBU60361.1"/>
    <property type="molecule type" value="Genomic_DNA"/>
</dbReference>
<name>A0A4Q9Q093_9APHY</name>
<evidence type="ECO:0000313" key="1">
    <source>
        <dbReference type="EMBL" id="TBU60361.1"/>
    </source>
</evidence>